<dbReference type="OrthoDB" id="445007at2759"/>
<dbReference type="Proteomes" id="UP000094455">
    <property type="component" value="Unassembled WGS sequence"/>
</dbReference>
<dbReference type="PANTHER" id="PTHR20883">
    <property type="entry name" value="PHYTANOYL-COA DIOXYGENASE DOMAIN CONTAINING 1"/>
    <property type="match status" value="1"/>
</dbReference>
<accession>A0A1E3NCZ7</accession>
<dbReference type="GO" id="GO:0051213">
    <property type="term" value="F:dioxygenase activity"/>
    <property type="evidence" value="ECO:0007669"/>
    <property type="project" value="UniProtKB-KW"/>
</dbReference>
<evidence type="ECO:0000256" key="7">
    <source>
        <dbReference type="ARBA" id="ARBA00023004"/>
    </source>
</evidence>
<dbReference type="InterPro" id="IPR008775">
    <property type="entry name" value="Phytyl_CoA_dOase-like"/>
</dbReference>
<dbReference type="STRING" id="763406.A0A1E3NCZ7"/>
<keyword evidence="5" id="KW-0223">Dioxygenase</keyword>
<sequence>MTFPYTNCTTTTLNRLQITPLETSHEVSETPSLAETKIAKVHLPTAIPALDVSPTAFTLTKEEATPDAVMELLRKYGICTIKKLFDASEIDSINEELDPLFELKKNDPRLFPKETIRVTNTVSKSPIVVNKILSHPLNLAVAHKALDQANAFWIGNNINIGTCPAIVSSSIAFQISPNAACQALHRDDQSDHNIRYPQTYESFSFNSESQIGFSVALTKTTRQNGATRIIPGSHLWDHLQKPNEEDCIYNEMEKGDATFMLASVLHSASSNLTKDEVRRILILFMGRGIYRQKENIFFNADLEYFKQFSVEQLRRLGFAMSEPYGNMVELQDPLVKIKEGYRRTTNYSDICRVNSQYE</sequence>
<dbReference type="Pfam" id="PF05721">
    <property type="entry name" value="PhyH"/>
    <property type="match status" value="1"/>
</dbReference>
<evidence type="ECO:0000256" key="5">
    <source>
        <dbReference type="ARBA" id="ARBA00022964"/>
    </source>
</evidence>
<keyword evidence="4" id="KW-0479">Metal-binding</keyword>
<comment type="subunit">
    <text evidence="3">Homodimer.</text>
</comment>
<evidence type="ECO:0000313" key="9">
    <source>
        <dbReference type="Proteomes" id="UP000094455"/>
    </source>
</evidence>
<dbReference type="SUPFAM" id="SSF51197">
    <property type="entry name" value="Clavaminate synthase-like"/>
    <property type="match status" value="1"/>
</dbReference>
<evidence type="ECO:0000256" key="4">
    <source>
        <dbReference type="ARBA" id="ARBA00022723"/>
    </source>
</evidence>
<evidence type="ECO:0000256" key="6">
    <source>
        <dbReference type="ARBA" id="ARBA00023002"/>
    </source>
</evidence>
<protein>
    <recommendedName>
        <fullName evidence="10">Phytanoyl-CoA dioxygenase</fullName>
    </recommendedName>
</protein>
<dbReference type="GeneID" id="30178729"/>
<comment type="cofactor">
    <cofactor evidence="1">
        <name>Fe cation</name>
        <dbReference type="ChEBI" id="CHEBI:24875"/>
    </cofactor>
</comment>
<evidence type="ECO:0008006" key="10">
    <source>
        <dbReference type="Google" id="ProtNLM"/>
    </source>
</evidence>
<keyword evidence="9" id="KW-1185">Reference proteome</keyword>
<organism evidence="8 9">
    <name type="scientific">Pichia membranifaciens NRRL Y-2026</name>
    <dbReference type="NCBI Taxonomy" id="763406"/>
    <lineage>
        <taxon>Eukaryota</taxon>
        <taxon>Fungi</taxon>
        <taxon>Dikarya</taxon>
        <taxon>Ascomycota</taxon>
        <taxon>Saccharomycotina</taxon>
        <taxon>Pichiomycetes</taxon>
        <taxon>Pichiales</taxon>
        <taxon>Pichiaceae</taxon>
        <taxon>Pichia</taxon>
    </lineage>
</organism>
<gene>
    <name evidence="8" type="ORF">PICMEDRAFT_18525</name>
</gene>
<comment type="similarity">
    <text evidence="2">Belongs to the PhyH family.</text>
</comment>
<evidence type="ECO:0000256" key="2">
    <source>
        <dbReference type="ARBA" id="ARBA00005830"/>
    </source>
</evidence>
<evidence type="ECO:0000256" key="3">
    <source>
        <dbReference type="ARBA" id="ARBA00011738"/>
    </source>
</evidence>
<dbReference type="GO" id="GO:0046872">
    <property type="term" value="F:metal ion binding"/>
    <property type="evidence" value="ECO:0007669"/>
    <property type="project" value="UniProtKB-KW"/>
</dbReference>
<dbReference type="Gene3D" id="2.60.120.620">
    <property type="entry name" value="q2cbj1_9rhob like domain"/>
    <property type="match status" value="1"/>
</dbReference>
<evidence type="ECO:0000256" key="1">
    <source>
        <dbReference type="ARBA" id="ARBA00001962"/>
    </source>
</evidence>
<evidence type="ECO:0000313" key="8">
    <source>
        <dbReference type="EMBL" id="ODQ44051.1"/>
    </source>
</evidence>
<dbReference type="EMBL" id="KV454009">
    <property type="protein sequence ID" value="ODQ44051.1"/>
    <property type="molecule type" value="Genomic_DNA"/>
</dbReference>
<dbReference type="PANTHER" id="PTHR20883:SF45">
    <property type="entry name" value="PHYTANOYL-COA DIOXYGENASE FAMILY PROTEIN"/>
    <property type="match status" value="1"/>
</dbReference>
<keyword evidence="7" id="KW-0408">Iron</keyword>
<proteinExistence type="inferred from homology"/>
<dbReference type="AlphaFoldDB" id="A0A1E3NCZ7"/>
<dbReference type="RefSeq" id="XP_019015164.1">
    <property type="nucleotide sequence ID" value="XM_019162042.1"/>
</dbReference>
<keyword evidence="6" id="KW-0560">Oxidoreductase</keyword>
<reference evidence="8 9" key="1">
    <citation type="journal article" date="2016" name="Proc. Natl. Acad. Sci. U.S.A.">
        <title>Comparative genomics of biotechnologically important yeasts.</title>
        <authorList>
            <person name="Riley R."/>
            <person name="Haridas S."/>
            <person name="Wolfe K.H."/>
            <person name="Lopes M.R."/>
            <person name="Hittinger C.T."/>
            <person name="Goeker M."/>
            <person name="Salamov A.A."/>
            <person name="Wisecaver J.H."/>
            <person name="Long T.M."/>
            <person name="Calvey C.H."/>
            <person name="Aerts A.L."/>
            <person name="Barry K.W."/>
            <person name="Choi C."/>
            <person name="Clum A."/>
            <person name="Coughlan A.Y."/>
            <person name="Deshpande S."/>
            <person name="Douglass A.P."/>
            <person name="Hanson S.J."/>
            <person name="Klenk H.-P."/>
            <person name="LaButti K.M."/>
            <person name="Lapidus A."/>
            <person name="Lindquist E.A."/>
            <person name="Lipzen A.M."/>
            <person name="Meier-Kolthoff J.P."/>
            <person name="Ohm R.A."/>
            <person name="Otillar R.P."/>
            <person name="Pangilinan J.L."/>
            <person name="Peng Y."/>
            <person name="Rokas A."/>
            <person name="Rosa C.A."/>
            <person name="Scheuner C."/>
            <person name="Sibirny A.A."/>
            <person name="Slot J.C."/>
            <person name="Stielow J.B."/>
            <person name="Sun H."/>
            <person name="Kurtzman C.P."/>
            <person name="Blackwell M."/>
            <person name="Grigoriev I.V."/>
            <person name="Jeffries T.W."/>
        </authorList>
    </citation>
    <scope>NUCLEOTIDE SEQUENCE [LARGE SCALE GENOMIC DNA]</scope>
    <source>
        <strain evidence="8 9">NRRL Y-2026</strain>
    </source>
</reference>
<name>A0A1E3NCZ7_9ASCO</name>